<feature type="compositionally biased region" description="Low complexity" evidence="2">
    <location>
        <begin position="362"/>
        <end position="374"/>
    </location>
</feature>
<gene>
    <name evidence="3" type="ORF">EXIGLDRAFT_734129</name>
</gene>
<evidence type="ECO:0000256" key="2">
    <source>
        <dbReference type="SAM" id="MobiDB-lite"/>
    </source>
</evidence>
<organism evidence="3 4">
    <name type="scientific">Exidia glandulosa HHB12029</name>
    <dbReference type="NCBI Taxonomy" id="1314781"/>
    <lineage>
        <taxon>Eukaryota</taxon>
        <taxon>Fungi</taxon>
        <taxon>Dikarya</taxon>
        <taxon>Basidiomycota</taxon>
        <taxon>Agaricomycotina</taxon>
        <taxon>Agaricomycetes</taxon>
        <taxon>Auriculariales</taxon>
        <taxon>Exidiaceae</taxon>
        <taxon>Exidia</taxon>
    </lineage>
</organism>
<dbReference type="Proteomes" id="UP000077266">
    <property type="component" value="Unassembled WGS sequence"/>
</dbReference>
<feature type="coiled-coil region" evidence="1">
    <location>
        <begin position="184"/>
        <end position="232"/>
    </location>
</feature>
<feature type="compositionally biased region" description="Low complexity" evidence="2">
    <location>
        <begin position="277"/>
        <end position="289"/>
    </location>
</feature>
<proteinExistence type="predicted"/>
<keyword evidence="1" id="KW-0175">Coiled coil</keyword>
<feature type="region of interest" description="Disordered" evidence="2">
    <location>
        <begin position="1"/>
        <end position="34"/>
    </location>
</feature>
<protein>
    <submittedName>
        <fullName evidence="3">Uncharacterized protein</fullName>
    </submittedName>
</protein>
<dbReference type="STRING" id="1314781.A0A165KAG0"/>
<dbReference type="AlphaFoldDB" id="A0A165KAG0"/>
<feature type="region of interest" description="Disordered" evidence="2">
    <location>
        <begin position="480"/>
        <end position="501"/>
    </location>
</feature>
<evidence type="ECO:0000313" key="3">
    <source>
        <dbReference type="EMBL" id="KZV96047.1"/>
    </source>
</evidence>
<keyword evidence="4" id="KW-1185">Reference proteome</keyword>
<sequence length="501" mass="54667">MREASTGSKGGAHAKRPSTAARNPLPPSPKFNTAPIRWKGLTYDAARWTLSSEQLQEIVTRAIKHSAESSSIRLLQPDVVEFDLPTEIETLTRQREELRGRLKQQIRTRRLLLRKLTSPNSTEPLTAQGVARNMGEIMDACAMCDQLSEELFHVSDQLAQIVRLRDVHQASALSMALRKINTSFVRVTSEAVELQKRINTLEAEREEAWHTAESVESELNEMRAKLAKQSANCKCDHDADAEDEVYSRPSSRVSAARKTSMRASKASLRLSARKSRASSVASSRMFSPDSSDDVPPVPPMPLATSPLQALTDFHNANAKARQSIGATSFVSSIQSPSPESRALAAAQAELLELLGITMNDITGNRSSNGSGTSGRMRRPRSASDAGMHPPPSAGLLLDAPAQFSPQPSPRWTVAAASPMVDAFGRKLRRSVSEYTSKRITAPRPDSMLFSPPRDGSFPTRQSSRGLLEDPDSLLALMTRAASSTESSPLPGHTFTTGRTYI</sequence>
<dbReference type="InParanoid" id="A0A165KAG0"/>
<feature type="region of interest" description="Disordered" evidence="2">
    <location>
        <begin position="360"/>
        <end position="401"/>
    </location>
</feature>
<evidence type="ECO:0000313" key="4">
    <source>
        <dbReference type="Proteomes" id="UP000077266"/>
    </source>
</evidence>
<name>A0A165KAG0_EXIGL</name>
<dbReference type="EMBL" id="KV425948">
    <property type="protein sequence ID" value="KZV96047.1"/>
    <property type="molecule type" value="Genomic_DNA"/>
</dbReference>
<feature type="compositionally biased region" description="Low complexity" evidence="2">
    <location>
        <begin position="261"/>
        <end position="270"/>
    </location>
</feature>
<reference evidence="3 4" key="1">
    <citation type="journal article" date="2016" name="Mol. Biol. Evol.">
        <title>Comparative Genomics of Early-Diverging Mushroom-Forming Fungi Provides Insights into the Origins of Lignocellulose Decay Capabilities.</title>
        <authorList>
            <person name="Nagy L.G."/>
            <person name="Riley R."/>
            <person name="Tritt A."/>
            <person name="Adam C."/>
            <person name="Daum C."/>
            <person name="Floudas D."/>
            <person name="Sun H."/>
            <person name="Yadav J.S."/>
            <person name="Pangilinan J."/>
            <person name="Larsson K.H."/>
            <person name="Matsuura K."/>
            <person name="Barry K."/>
            <person name="Labutti K."/>
            <person name="Kuo R."/>
            <person name="Ohm R.A."/>
            <person name="Bhattacharya S.S."/>
            <person name="Shirouzu T."/>
            <person name="Yoshinaga Y."/>
            <person name="Martin F.M."/>
            <person name="Grigoriev I.V."/>
            <person name="Hibbett D.S."/>
        </authorList>
    </citation>
    <scope>NUCLEOTIDE SEQUENCE [LARGE SCALE GENOMIC DNA]</scope>
    <source>
        <strain evidence="3 4">HHB12029</strain>
    </source>
</reference>
<accession>A0A165KAG0</accession>
<feature type="region of interest" description="Disordered" evidence="2">
    <location>
        <begin position="238"/>
        <end position="296"/>
    </location>
</feature>
<evidence type="ECO:0000256" key="1">
    <source>
        <dbReference type="SAM" id="Coils"/>
    </source>
</evidence>
<dbReference type="OrthoDB" id="3271284at2759"/>
<feature type="region of interest" description="Disordered" evidence="2">
    <location>
        <begin position="442"/>
        <end position="466"/>
    </location>
</feature>